<gene>
    <name evidence="2" type="ORF">H2C83_08545</name>
</gene>
<dbReference type="InterPro" id="IPR036291">
    <property type="entry name" value="NAD(P)-bd_dom_sf"/>
</dbReference>
<dbReference type="GO" id="GO:0030497">
    <property type="term" value="P:fatty acid elongation"/>
    <property type="evidence" value="ECO:0007669"/>
    <property type="project" value="TreeGrafter"/>
</dbReference>
<comment type="similarity">
    <text evidence="1">Belongs to the short-chain dehydrogenases/reductases (SDR) family.</text>
</comment>
<evidence type="ECO:0000313" key="2">
    <source>
        <dbReference type="EMBL" id="MBA4602364.1"/>
    </source>
</evidence>
<dbReference type="AlphaFoldDB" id="A0A7W1XSD7"/>
<dbReference type="Gene3D" id="3.40.50.720">
    <property type="entry name" value="NAD(P)-binding Rossmann-like Domain"/>
    <property type="match status" value="1"/>
</dbReference>
<accession>A0A7W1XSD7</accession>
<dbReference type="InterPro" id="IPR002347">
    <property type="entry name" value="SDR_fam"/>
</dbReference>
<dbReference type="EMBL" id="JACEOL010000029">
    <property type="protein sequence ID" value="MBA4602364.1"/>
    <property type="molecule type" value="Genomic_DNA"/>
</dbReference>
<dbReference type="Pfam" id="PF13561">
    <property type="entry name" value="adh_short_C2"/>
    <property type="match status" value="1"/>
</dbReference>
<dbReference type="PRINTS" id="PR00081">
    <property type="entry name" value="GDHRDH"/>
</dbReference>
<sequence>MDTIQTFFQYEPEEWKREIDVCFYGVFHLVRTFMPEMIERKQGKFVNIVGDSARTGDRNLILSAAARGGTISFLKSLAQEVGKYHIQCNTVALGLIGKDQPSIDSAIMTRIIKHYPLRRLGKIEDVTGMVLFLLSSRSDWMTGQSLPLTEDTVCLANCSIQFSGKKS</sequence>
<dbReference type="SUPFAM" id="SSF51735">
    <property type="entry name" value="NAD(P)-binding Rossmann-fold domains"/>
    <property type="match status" value="1"/>
</dbReference>
<protein>
    <submittedName>
        <fullName evidence="2">SDR family oxidoreductase</fullName>
    </submittedName>
</protein>
<name>A0A7W1XSD7_9BACL</name>
<dbReference type="GO" id="GO:0016616">
    <property type="term" value="F:oxidoreductase activity, acting on the CH-OH group of donors, NAD or NADP as acceptor"/>
    <property type="evidence" value="ECO:0007669"/>
    <property type="project" value="TreeGrafter"/>
</dbReference>
<organism evidence="2 3">
    <name type="scientific">Thermoactinomyces mirandus</name>
    <dbReference type="NCBI Taxonomy" id="2756294"/>
    <lineage>
        <taxon>Bacteria</taxon>
        <taxon>Bacillati</taxon>
        <taxon>Bacillota</taxon>
        <taxon>Bacilli</taxon>
        <taxon>Bacillales</taxon>
        <taxon>Thermoactinomycetaceae</taxon>
        <taxon>Thermoactinomyces</taxon>
    </lineage>
</organism>
<proteinExistence type="inferred from homology"/>
<keyword evidence="3" id="KW-1185">Reference proteome</keyword>
<evidence type="ECO:0000313" key="3">
    <source>
        <dbReference type="Proteomes" id="UP000538292"/>
    </source>
</evidence>
<dbReference type="PANTHER" id="PTHR42760">
    <property type="entry name" value="SHORT-CHAIN DEHYDROGENASES/REDUCTASES FAMILY MEMBER"/>
    <property type="match status" value="1"/>
</dbReference>
<dbReference type="Proteomes" id="UP000538292">
    <property type="component" value="Unassembled WGS sequence"/>
</dbReference>
<reference evidence="2 3" key="1">
    <citation type="submission" date="2020-07" db="EMBL/GenBank/DDBJ databases">
        <title>Thermoactinomyces phylogeny.</title>
        <authorList>
            <person name="Dunlap C."/>
        </authorList>
    </citation>
    <scope>NUCLEOTIDE SEQUENCE [LARGE SCALE GENOMIC DNA]</scope>
    <source>
        <strain evidence="2 3">AMNI-1</strain>
    </source>
</reference>
<dbReference type="PANTHER" id="PTHR42760:SF40">
    <property type="entry name" value="3-OXOACYL-[ACYL-CARRIER-PROTEIN] REDUCTASE, CHLOROPLASTIC"/>
    <property type="match status" value="1"/>
</dbReference>
<evidence type="ECO:0000256" key="1">
    <source>
        <dbReference type="ARBA" id="ARBA00006484"/>
    </source>
</evidence>
<comment type="caution">
    <text evidence="2">The sequence shown here is derived from an EMBL/GenBank/DDBJ whole genome shotgun (WGS) entry which is preliminary data.</text>
</comment>